<dbReference type="GO" id="GO:0005886">
    <property type="term" value="C:plasma membrane"/>
    <property type="evidence" value="ECO:0007669"/>
    <property type="project" value="UniProtKB-SubCell"/>
</dbReference>
<dbReference type="InterPro" id="IPR000917">
    <property type="entry name" value="Sulfatase_N"/>
</dbReference>
<dbReference type="Gene3D" id="3.40.720.10">
    <property type="entry name" value="Alkaline Phosphatase, subunit A"/>
    <property type="match status" value="1"/>
</dbReference>
<dbReference type="Pfam" id="PF00884">
    <property type="entry name" value="Sulfatase"/>
    <property type="match status" value="1"/>
</dbReference>
<sequence length="541" mass="63533">MFRRSGFYLIFPIISLLTSHLGLIVGPGIFRISIFLFITIFLLTILLFVALYVFEKKNRLLYLDYAQILYSIFILLIFYISGISYENLKLIPNFGLTSYFLQNLGILYQDAFFAFSRLGFFYHLWFISSAVACFYFIPKIDRLFLQKGRIGSPTIPILTLLIVAGSYLLLFSDKLVSNPNKMVLDRFSRSNSNTKPQRNKNIIIFLLEGISKEAFTKVDLSSFKNWEEIEYFFVPIPHSSNSLFSLITGNYSDSRREPNSENTKSAQPITSEFERAGYKIRFLFSGAGYFENIQRMMQDWRIPLYDRNYFRNNAKKNYKEFQWGLEDSVLIDFASDFSQLDPSPYLYILYFTNTHSPYFNPHPEKFYRFEEDSDYGRYLNSLEYELHLVDSFVRKNEDRFPNQTIYLLLSDHGESFGKFGVYKHGFSIKNEEVRVPFLYYSPEFSIPSAEKGGIHDVFPSLLELLDFGSYKEKNGTSFFDPDYEFRMPLYPWGPRSSKGVLYKDKKYILEENSRSLIESDLDESEMKESRDPNILKLLQKL</sequence>
<dbReference type="PANTHER" id="PTHR47371:SF3">
    <property type="entry name" value="PHOSPHOGLYCEROL TRANSFERASE I"/>
    <property type="match status" value="1"/>
</dbReference>
<organism evidence="8 9">
    <name type="scientific">Leptospira sarikeiensis</name>
    <dbReference type="NCBI Taxonomy" id="2484943"/>
    <lineage>
        <taxon>Bacteria</taxon>
        <taxon>Pseudomonadati</taxon>
        <taxon>Spirochaetota</taxon>
        <taxon>Spirochaetia</taxon>
        <taxon>Leptospirales</taxon>
        <taxon>Leptospiraceae</taxon>
        <taxon>Leptospira</taxon>
    </lineage>
</organism>
<name>A0A4R9K5D1_9LEPT</name>
<keyword evidence="2" id="KW-1003">Cell membrane</keyword>
<keyword evidence="3 6" id="KW-0812">Transmembrane</keyword>
<feature type="domain" description="Sulfatase N-terminal" evidence="7">
    <location>
        <begin position="233"/>
        <end position="466"/>
    </location>
</feature>
<feature type="transmembrane region" description="Helical" evidence="6">
    <location>
        <begin position="7"/>
        <end position="26"/>
    </location>
</feature>
<proteinExistence type="predicted"/>
<comment type="caution">
    <text evidence="8">The sequence shown here is derived from an EMBL/GenBank/DDBJ whole genome shotgun (WGS) entry which is preliminary data.</text>
</comment>
<keyword evidence="4 6" id="KW-1133">Transmembrane helix</keyword>
<feature type="transmembrane region" description="Helical" evidence="6">
    <location>
        <begin position="120"/>
        <end position="138"/>
    </location>
</feature>
<evidence type="ECO:0000313" key="8">
    <source>
        <dbReference type="EMBL" id="TGL60487.1"/>
    </source>
</evidence>
<dbReference type="EMBL" id="RQGF01000028">
    <property type="protein sequence ID" value="TGL60487.1"/>
    <property type="molecule type" value="Genomic_DNA"/>
</dbReference>
<evidence type="ECO:0000256" key="2">
    <source>
        <dbReference type="ARBA" id="ARBA00022475"/>
    </source>
</evidence>
<gene>
    <name evidence="8" type="ORF">EHQ64_11650</name>
</gene>
<protein>
    <recommendedName>
        <fullName evidence="7">Sulfatase N-terminal domain-containing protein</fullName>
    </recommendedName>
</protein>
<reference evidence="8" key="1">
    <citation type="journal article" date="2019" name="PLoS Negl. Trop. Dis.">
        <title>Revisiting the worldwide diversity of Leptospira species in the environment.</title>
        <authorList>
            <person name="Vincent A.T."/>
            <person name="Schiettekatte O."/>
            <person name="Bourhy P."/>
            <person name="Veyrier F.J."/>
            <person name="Picardeau M."/>
        </authorList>
    </citation>
    <scope>NUCLEOTIDE SEQUENCE [LARGE SCALE GENOMIC DNA]</scope>
    <source>
        <strain evidence="8">201702455</strain>
    </source>
</reference>
<dbReference type="InterPro" id="IPR050448">
    <property type="entry name" value="OpgB/LTA_synthase_biosynth"/>
</dbReference>
<feature type="transmembrane region" description="Helical" evidence="6">
    <location>
        <begin position="61"/>
        <end position="80"/>
    </location>
</feature>
<evidence type="ECO:0000256" key="6">
    <source>
        <dbReference type="SAM" id="Phobius"/>
    </source>
</evidence>
<feature type="transmembrane region" description="Helical" evidence="6">
    <location>
        <begin position="150"/>
        <end position="170"/>
    </location>
</feature>
<dbReference type="Proteomes" id="UP000297762">
    <property type="component" value="Unassembled WGS sequence"/>
</dbReference>
<evidence type="ECO:0000256" key="5">
    <source>
        <dbReference type="ARBA" id="ARBA00023136"/>
    </source>
</evidence>
<accession>A0A4R9K5D1</accession>
<comment type="subcellular location">
    <subcellularLocation>
        <location evidence="1">Cell membrane</location>
        <topology evidence="1">Multi-pass membrane protein</topology>
    </subcellularLocation>
</comment>
<feature type="transmembrane region" description="Helical" evidence="6">
    <location>
        <begin position="32"/>
        <end position="54"/>
    </location>
</feature>
<dbReference type="InterPro" id="IPR017850">
    <property type="entry name" value="Alkaline_phosphatase_core_sf"/>
</dbReference>
<dbReference type="OrthoDB" id="9803751at2"/>
<dbReference type="AlphaFoldDB" id="A0A4R9K5D1"/>
<keyword evidence="5 6" id="KW-0472">Membrane</keyword>
<dbReference type="SUPFAM" id="SSF53649">
    <property type="entry name" value="Alkaline phosphatase-like"/>
    <property type="match status" value="1"/>
</dbReference>
<evidence type="ECO:0000259" key="7">
    <source>
        <dbReference type="Pfam" id="PF00884"/>
    </source>
</evidence>
<evidence type="ECO:0000313" key="9">
    <source>
        <dbReference type="Proteomes" id="UP000297762"/>
    </source>
</evidence>
<evidence type="ECO:0000256" key="4">
    <source>
        <dbReference type="ARBA" id="ARBA00022989"/>
    </source>
</evidence>
<evidence type="ECO:0000256" key="1">
    <source>
        <dbReference type="ARBA" id="ARBA00004651"/>
    </source>
</evidence>
<keyword evidence="9" id="KW-1185">Reference proteome</keyword>
<dbReference type="PANTHER" id="PTHR47371">
    <property type="entry name" value="LIPOTEICHOIC ACID SYNTHASE"/>
    <property type="match status" value="1"/>
</dbReference>
<evidence type="ECO:0000256" key="3">
    <source>
        <dbReference type="ARBA" id="ARBA00022692"/>
    </source>
</evidence>